<gene>
    <name evidence="1" type="ORF">CC78DRAFT_613835</name>
</gene>
<reference evidence="2" key="1">
    <citation type="journal article" date="2020" name="Stud. Mycol.">
        <title>101 Dothideomycetes genomes: A test case for predicting lifestyles and emergence of pathogens.</title>
        <authorList>
            <person name="Haridas S."/>
            <person name="Albert R."/>
            <person name="Binder M."/>
            <person name="Bloem J."/>
            <person name="LaButti K."/>
            <person name="Salamov A."/>
            <person name="Andreopoulos B."/>
            <person name="Baker S."/>
            <person name="Barry K."/>
            <person name="Bills G."/>
            <person name="Bluhm B."/>
            <person name="Cannon C."/>
            <person name="Castanera R."/>
            <person name="Culley D."/>
            <person name="Daum C."/>
            <person name="Ezra D."/>
            <person name="Gonzalez J."/>
            <person name="Henrissat B."/>
            <person name="Kuo A."/>
            <person name="Liang C."/>
            <person name="Lipzen A."/>
            <person name="Lutzoni F."/>
            <person name="Magnuson J."/>
            <person name="Mondo S."/>
            <person name="Nolan M."/>
            <person name="Ohm R."/>
            <person name="Pangilinan J."/>
            <person name="Park H.-J."/>
            <person name="Ramirez L."/>
            <person name="Alfaro M."/>
            <person name="Sun H."/>
            <person name="Tritt A."/>
            <person name="Yoshinaga Y."/>
            <person name="Zwiers L.-H."/>
            <person name="Turgeon B."/>
            <person name="Goodwin S."/>
            <person name="Spatafora J."/>
            <person name="Crous P."/>
            <person name="Grigoriev I."/>
        </authorList>
    </citation>
    <scope>NUCLEOTIDE SEQUENCE [LARGE SCALE GENOMIC DNA]</scope>
    <source>
        <strain evidence="2">CBS 304.66</strain>
    </source>
</reference>
<organism evidence="1 2">
    <name type="scientific">Lojkania enalia</name>
    <dbReference type="NCBI Taxonomy" id="147567"/>
    <lineage>
        <taxon>Eukaryota</taxon>
        <taxon>Fungi</taxon>
        <taxon>Dikarya</taxon>
        <taxon>Ascomycota</taxon>
        <taxon>Pezizomycotina</taxon>
        <taxon>Dothideomycetes</taxon>
        <taxon>Pleosporomycetidae</taxon>
        <taxon>Pleosporales</taxon>
        <taxon>Pleosporales incertae sedis</taxon>
        <taxon>Lojkania</taxon>
    </lineage>
</organism>
<name>A0A9P4N919_9PLEO</name>
<evidence type="ECO:0000313" key="1">
    <source>
        <dbReference type="EMBL" id="KAF2267731.1"/>
    </source>
</evidence>
<dbReference type="EMBL" id="ML986589">
    <property type="protein sequence ID" value="KAF2267731.1"/>
    <property type="molecule type" value="Genomic_DNA"/>
</dbReference>
<dbReference type="Proteomes" id="UP000800093">
    <property type="component" value="Unassembled WGS sequence"/>
</dbReference>
<proteinExistence type="predicted"/>
<evidence type="ECO:0000313" key="2">
    <source>
        <dbReference type="Proteomes" id="UP000800093"/>
    </source>
</evidence>
<protein>
    <submittedName>
        <fullName evidence="1">Uncharacterized protein</fullName>
    </submittedName>
</protein>
<keyword evidence="2" id="KW-1185">Reference proteome</keyword>
<sequence>MSKIRFSQKLEARANLKGRVPSSRVASFSLSCSSSLINLQKAACCDSAIRTSRLDVQIDLVQDSRIAPSAGGWLHTGGKAEIGLFELVQDVPLGDIRHLDQAFSAWERDFHYSNQAGRPYARWVPMRTGYGISSGTMELVPSPLGGSSGVPETPLNQSFPFSLKEAL</sequence>
<comment type="caution">
    <text evidence="1">The sequence shown here is derived from an EMBL/GenBank/DDBJ whole genome shotgun (WGS) entry which is preliminary data.</text>
</comment>
<dbReference type="AlphaFoldDB" id="A0A9P4N919"/>
<accession>A0A9P4N919</accession>